<dbReference type="GO" id="GO:0005975">
    <property type="term" value="P:carbohydrate metabolic process"/>
    <property type="evidence" value="ECO:0007669"/>
    <property type="project" value="InterPro"/>
</dbReference>
<dbReference type="InterPro" id="IPR008928">
    <property type="entry name" value="6-hairpin_glycosidase_sf"/>
</dbReference>
<evidence type="ECO:0000259" key="2">
    <source>
        <dbReference type="Pfam" id="PF17389"/>
    </source>
</evidence>
<dbReference type="Pfam" id="PF17389">
    <property type="entry name" value="Bac_rhamnosid6H"/>
    <property type="match status" value="1"/>
</dbReference>
<dbReference type="GO" id="GO:0003824">
    <property type="term" value="F:catalytic activity"/>
    <property type="evidence" value="ECO:0007669"/>
    <property type="project" value="UniProtKB-ARBA"/>
</dbReference>
<dbReference type="PANTHER" id="PTHR34987:SF5">
    <property type="entry name" value="ALPHA-RHAMNOSIDASE"/>
    <property type="match status" value="1"/>
</dbReference>
<dbReference type="AlphaFoldDB" id="A0A4R0RGQ4"/>
<keyword evidence="4" id="KW-1185">Reference proteome</keyword>
<protein>
    <recommendedName>
        <fullName evidence="2">Alpha-L-rhamnosidase six-hairpin glycosidase domain-containing protein</fullName>
    </recommendedName>
</protein>
<keyword evidence="1" id="KW-0732">Signal</keyword>
<evidence type="ECO:0000313" key="4">
    <source>
        <dbReference type="Proteomes" id="UP000292702"/>
    </source>
</evidence>
<feature type="domain" description="Alpha-L-rhamnosidase six-hairpin glycosidase" evidence="2">
    <location>
        <begin position="246"/>
        <end position="468"/>
    </location>
</feature>
<sequence length="669" mass="71939">MVALSAACVLLSWLSGATASAPSGPWDNFNYAPASRVVRPRSIARSVGSVLNGQDLIKPSGSATLTSNESWITLDFGTEVGGLISFNFDTVTSSSAVALTFTESPSFIRPLYSDDSSYPSANTTFDGALQIPSPLTQGFWQQPSGSLRGGFRYMTIHSTANSPVSISNVTCTISFMPHVEYMRNYTGYFYASDPVFHDRDFLTKIWYAGAYTVQTNTVPLNTGRQVPFVSSPGWQNNATLGVAGPIIVDGAKRDRAVWPGDMGVAVPTEFVSTNDLIPTRNALSTMFAAINPLTGALPESGPPLSQLGSDTYHAWTLIGTHNYFLYSGDSEWLQTVWANYTKAVEFLEGKVDSSGLMNVTGLRDWARKGGGGHNAEGNALLYKVLTNSADLATYTNDSVHASAWAANATALKAKYNEVFWYPSEGMYRDNDTITLCPQDANSMAILYNLTTSASQASSVSKGLTKNWNDLGAVAPELPDTISPFIGSLELQAHFESGNDDRAMDLLRREWGYMLYTNLSVRSTLLEGYTANGSLSYRYYQGYNDDPSYTSHAHGWSSGPTSALTYYVLGLTVTAPQGKTWSFAPHTSGLSAAEGGFETPLGWFGAKWWSLSGSGKHQKFTVSLKTPSGTTGVLKLPVVGKVNVNGTNVARSADGLLSLEGGAHEVVVQS</sequence>
<dbReference type="EMBL" id="RWJN01000211">
    <property type="protein sequence ID" value="TCD64865.1"/>
    <property type="molecule type" value="Genomic_DNA"/>
</dbReference>
<organism evidence="3 4">
    <name type="scientific">Steccherinum ochraceum</name>
    <dbReference type="NCBI Taxonomy" id="92696"/>
    <lineage>
        <taxon>Eukaryota</taxon>
        <taxon>Fungi</taxon>
        <taxon>Dikarya</taxon>
        <taxon>Basidiomycota</taxon>
        <taxon>Agaricomycotina</taxon>
        <taxon>Agaricomycetes</taxon>
        <taxon>Polyporales</taxon>
        <taxon>Steccherinaceae</taxon>
        <taxon>Steccherinum</taxon>
    </lineage>
</organism>
<proteinExistence type="predicted"/>
<feature type="signal peptide" evidence="1">
    <location>
        <begin position="1"/>
        <end position="19"/>
    </location>
</feature>
<dbReference type="Gene3D" id="1.50.10.10">
    <property type="match status" value="1"/>
</dbReference>
<evidence type="ECO:0000256" key="1">
    <source>
        <dbReference type="SAM" id="SignalP"/>
    </source>
</evidence>
<dbReference type="Gene3D" id="2.60.420.10">
    <property type="entry name" value="Maltose phosphorylase, domain 3"/>
    <property type="match status" value="1"/>
</dbReference>
<reference evidence="3 4" key="1">
    <citation type="submission" date="2018-11" db="EMBL/GenBank/DDBJ databases">
        <title>Genome assembly of Steccherinum ochraceum LE-BIN_3174, the white-rot fungus of the Steccherinaceae family (The Residual Polyporoid clade, Polyporales, Basidiomycota).</title>
        <authorList>
            <person name="Fedorova T.V."/>
            <person name="Glazunova O.A."/>
            <person name="Landesman E.O."/>
            <person name="Moiseenko K.V."/>
            <person name="Psurtseva N.V."/>
            <person name="Savinova O.S."/>
            <person name="Shakhova N.V."/>
            <person name="Tyazhelova T.V."/>
            <person name="Vasina D.V."/>
        </authorList>
    </citation>
    <scope>NUCLEOTIDE SEQUENCE [LARGE SCALE GENOMIC DNA]</scope>
    <source>
        <strain evidence="3 4">LE-BIN_3174</strain>
    </source>
</reference>
<dbReference type="InterPro" id="IPR035396">
    <property type="entry name" value="Bac_rhamnosid6H"/>
</dbReference>
<accession>A0A4R0RGQ4</accession>
<feature type="chain" id="PRO_5020450968" description="Alpha-L-rhamnosidase six-hairpin glycosidase domain-containing protein" evidence="1">
    <location>
        <begin position="20"/>
        <end position="669"/>
    </location>
</feature>
<dbReference type="SUPFAM" id="SSF48208">
    <property type="entry name" value="Six-hairpin glycosidases"/>
    <property type="match status" value="1"/>
</dbReference>
<evidence type="ECO:0000313" key="3">
    <source>
        <dbReference type="EMBL" id="TCD64865.1"/>
    </source>
</evidence>
<comment type="caution">
    <text evidence="3">The sequence shown here is derived from an EMBL/GenBank/DDBJ whole genome shotgun (WGS) entry which is preliminary data.</text>
</comment>
<gene>
    <name evidence="3" type="ORF">EIP91_003569</name>
</gene>
<dbReference type="OrthoDB" id="10036721at2759"/>
<dbReference type="PANTHER" id="PTHR34987">
    <property type="entry name" value="C, PUTATIVE (AFU_ORTHOLOGUE AFUA_3G02880)-RELATED"/>
    <property type="match status" value="1"/>
</dbReference>
<dbReference type="InterPro" id="IPR012341">
    <property type="entry name" value="6hp_glycosidase-like_sf"/>
</dbReference>
<name>A0A4R0RGQ4_9APHY</name>
<dbReference type="STRING" id="92696.A0A4R0RGQ4"/>
<dbReference type="Proteomes" id="UP000292702">
    <property type="component" value="Unassembled WGS sequence"/>
</dbReference>